<feature type="region of interest" description="Disordered" evidence="1">
    <location>
        <begin position="250"/>
        <end position="333"/>
    </location>
</feature>
<feature type="compositionally biased region" description="Low complexity" evidence="1">
    <location>
        <begin position="2297"/>
        <end position="2315"/>
    </location>
</feature>
<gene>
    <name evidence="2" type="ORF">ABL78_5727</name>
</gene>
<feature type="compositionally biased region" description="Low complexity" evidence="1">
    <location>
        <begin position="1383"/>
        <end position="1392"/>
    </location>
</feature>
<comment type="caution">
    <text evidence="2">The sequence shown here is derived from an EMBL/GenBank/DDBJ whole genome shotgun (WGS) entry which is preliminary data.</text>
</comment>
<feature type="compositionally biased region" description="Basic and acidic residues" evidence="1">
    <location>
        <begin position="1808"/>
        <end position="1832"/>
    </location>
</feature>
<feature type="compositionally biased region" description="Polar residues" evidence="1">
    <location>
        <begin position="693"/>
        <end position="703"/>
    </location>
</feature>
<proteinExistence type="predicted"/>
<feature type="region of interest" description="Disordered" evidence="1">
    <location>
        <begin position="645"/>
        <end position="671"/>
    </location>
</feature>
<dbReference type="OrthoDB" id="267921at2759"/>
<dbReference type="EMBL" id="LJSK01000202">
    <property type="protein sequence ID" value="KPI85219.1"/>
    <property type="molecule type" value="Genomic_DNA"/>
</dbReference>
<feature type="region of interest" description="Disordered" evidence="1">
    <location>
        <begin position="973"/>
        <end position="1085"/>
    </location>
</feature>
<feature type="region of interest" description="Disordered" evidence="1">
    <location>
        <begin position="571"/>
        <end position="622"/>
    </location>
</feature>
<feature type="region of interest" description="Disordered" evidence="1">
    <location>
        <begin position="1156"/>
        <end position="1176"/>
    </location>
</feature>
<feature type="region of interest" description="Disordered" evidence="1">
    <location>
        <begin position="374"/>
        <end position="431"/>
    </location>
</feature>
<feature type="compositionally biased region" description="Low complexity" evidence="1">
    <location>
        <begin position="1573"/>
        <end position="1582"/>
    </location>
</feature>
<dbReference type="OMA" id="QPWGLEL"/>
<feature type="compositionally biased region" description="Polar residues" evidence="1">
    <location>
        <begin position="33"/>
        <end position="44"/>
    </location>
</feature>
<dbReference type="SUPFAM" id="SSF52799">
    <property type="entry name" value="(Phosphotyrosine protein) phosphatases II"/>
    <property type="match status" value="1"/>
</dbReference>
<feature type="compositionally biased region" description="Low complexity" evidence="1">
    <location>
        <begin position="1000"/>
        <end position="1009"/>
    </location>
</feature>
<feature type="compositionally biased region" description="Low complexity" evidence="1">
    <location>
        <begin position="69"/>
        <end position="81"/>
    </location>
</feature>
<dbReference type="Gene3D" id="3.90.190.10">
    <property type="entry name" value="Protein tyrosine phosphatase superfamily"/>
    <property type="match status" value="1"/>
</dbReference>
<evidence type="ECO:0000313" key="3">
    <source>
        <dbReference type="Proteomes" id="UP000038009"/>
    </source>
</evidence>
<evidence type="ECO:0000256" key="1">
    <source>
        <dbReference type="SAM" id="MobiDB-lite"/>
    </source>
</evidence>
<feature type="compositionally biased region" description="Polar residues" evidence="1">
    <location>
        <begin position="374"/>
        <end position="388"/>
    </location>
</feature>
<feature type="region of interest" description="Disordered" evidence="1">
    <location>
        <begin position="1553"/>
        <end position="1607"/>
    </location>
</feature>
<feature type="compositionally biased region" description="Polar residues" evidence="1">
    <location>
        <begin position="2031"/>
        <end position="2049"/>
    </location>
</feature>
<feature type="region of interest" description="Disordered" evidence="1">
    <location>
        <begin position="1803"/>
        <end position="1832"/>
    </location>
</feature>
<feature type="region of interest" description="Disordered" evidence="1">
    <location>
        <begin position="1374"/>
        <end position="1395"/>
    </location>
</feature>
<feature type="region of interest" description="Disordered" evidence="1">
    <location>
        <begin position="2283"/>
        <end position="2315"/>
    </location>
</feature>
<feature type="compositionally biased region" description="Low complexity" evidence="1">
    <location>
        <begin position="1031"/>
        <end position="1047"/>
    </location>
</feature>
<feature type="compositionally biased region" description="Polar residues" evidence="1">
    <location>
        <begin position="659"/>
        <end position="671"/>
    </location>
</feature>
<sequence length="2355" mass="245630">MEGHSSASMYIPSSKVLARLQRHAVVSTPPPNTQLAKAGSSSNAGGVREDNRQVTSSSKPPPVGTGNTGSAPASAPSGSAATQVQPSPPPRSPLPRADAADTQGISVRAAAASNTSLPSTQQLLALPPAVLSVAAAASTGRAEQAGSGAKEDVAAGVDAVSALPSPSAPSARLLPHDDMLYVFSSLTWNIDLLRLLLPHAPCPLHLPPTKAQSDPEHAQPSITLTSSDGAEATARHLCDADATLAVAGGDADGGSGCTSSSKGGRPNNETEEAPTASLPPSSSPPSRVGPREGLLEDEEARSRAPPPGLTHRSPASVAQEGGTEEVGSQEASTDLLTKEIRPDSPPASASASATQPALTWSQYLFRGSASQHLATATTSSNRNTQPRSSAHAGCVSACPATHNSAHRDAPSNASSGSAAVPSLAPPRSRIDGALLRPAPLNATATQPSASSSCAANTHTSTATGARSIFHSHYLPSLEEFQRDLEVKRQLQQQRQHRRRTAANKTFFYSPTPSVVSVATTSVNASMHVDDDKEECAHAPLHDNANLSSQNTGRISALASIRRPSYAAVVAVSSRSSPSPSYSGARSLSRSMRRRQPSQHTTSGLTALRLRQPTSSAPSLDDLCVFDEDSGELRDSAAGLDGTAPRQLHKAEHHHGESPLSASMCSRLSQQQPSAMMLRALMASSVREPPSPPGQVSQTALRTSHSNRKSGGSAAIMESKGKTLVRAEAEVKSNSSAKDDDSSSSSSVFPSSPATPVGSITSMSFNTRWSSFVSGRATPHSIAGGGAGAEAGGNCSFSLCCGSPRRKKKKNVHRRKAARTCRQRHIHIYIPSITEGPKAASLYTAPTAEAQEWLLLLHRAPLLSRSGVAAATLAATPTRIPHLPSVPLLASAASAGPPALGTAVRPGPTSSSAAAAQAGASAQGQSTPAALHFSQSDCRSNGAGATAVAGDRFACRNGNEQHAIHSSLLHTSTGTTPAEAAASPPIPRNATAHGGVVRKQPAVACASSSPPARPSTQLSQPYTNHSNGAGGCSRLSPLSGSSASIQSGWEQHDTHHVPGSGAVSAEGRDKSSEAAWTHAADAPPTPVELPKWVRERSLSALYYQPWGLELLARYEQQQQLRQQQLQQQQQFTTMHSRPAKHSTGLRRFTGVPAAAGAATTRASSFQRTQESHPPLSHADTASLCASLSSTASSALIPSLSVTSNGDAGGNHTPAVNGNAAARCPPVLTCASLGTPQIAAPAPTSAASVSASTTSGLRLSSDASSSLTTADGPPITWAAALRQPHASSTATSALPGSCMPTAKTTAHAAAATTTSASVYQSHHNPVLEWPPELSAAEERDAREEALYFGSDTGSLGSPKYLSAGADVFAVEHAAGREADAPPPGGSSSMAPTAAHHPQRRYGWCPGDMAHLPTLYLSRQKRSRRRLRVSQDDAVTRSSTARRGTATSAAAELQSKRASARAAAAAAAASAGEQAEAPTTSAATAASTTRKDDVLLFGGTYRRKKAAQLYYPPPPSSWTAASMAAGRSVCAEREVRAASPPPPSSFAAAVVLEKPETPSHDQHLRKAAGSAKEEAAVAAAATASAFQHESDPPRGVEAEAKVQHGGDEDADAPSFIAEAAARPLPLSRQPSRASPPHQQPLPRHHQEVHQADGERHARQQQQQPPPVPEVGIDFFLQKFLRAVMIVVITQVRLQQQQQQRQRQHDMSCPMSAYLLDVYPLSHLSPFEDLPSCQSAHAPHNDRMNGGGGSHGLSAVERHALAFVRRHMGDYRAMITAYVMRDAKEVARRSAQSILSDSFTAAAATAPGQPFDLHDTANEAESTDPHNGDEHPRPRDPLFQRRVLEGFLNSSRVNGVYEAAVHAAGGYTDTPTVAALDDVEALRTAQLYIGGKDAAWQPLLMELLQVSRVVQCYSEGPLQPTGGGSGGVPNAAATGSAAGTPQQCLQASLERLLAQPTVPLLRAAAPAAAPARVSPALPPSAAMSSPGPAVDRLTPAQAAVAMQMTEESEAFRRYLLAGYLSDPTVGATPAGSPLPSASATSDLARHTPSQPHSAQGPARPSPSVLQPLRWYPYAYMPGIASPYAESADPYSTRITLAQAASASAMTLYVAMLPLSGRLIWKWVVPAEDTDTFNLSVFFQSSLFTFMQGGPLPMPTSVLACHDSSQDWSTQAAPSSLFSQQQQPMLPSSSSWPPMLAASIDARLRQDASRSAWGGGPPPCSCDRPQCEAVVEEAEVALVHCSAGMHRSCGILVAFLLWLLYQCQQVLAVEKQLQLNNRAEVSEVTLERVVGDPPLDDAGRSTPPREAGGTAAAPPEGDTPVTSRLLRRCINHVQGRRSVAVPIRTVQCLLQSFANELQLN</sequence>
<feature type="region of interest" description="Disordered" evidence="1">
    <location>
        <begin position="1622"/>
        <end position="1665"/>
    </location>
</feature>
<feature type="compositionally biased region" description="Polar residues" evidence="1">
    <location>
        <begin position="1015"/>
        <end position="1026"/>
    </location>
</feature>
<feature type="region of interest" description="Disordered" evidence="1">
    <location>
        <begin position="684"/>
        <end position="756"/>
    </location>
</feature>
<feature type="compositionally biased region" description="Basic and acidic residues" evidence="1">
    <location>
        <begin position="718"/>
        <end position="740"/>
    </location>
</feature>
<organism evidence="2 3">
    <name type="scientific">Leptomonas seymouri</name>
    <dbReference type="NCBI Taxonomy" id="5684"/>
    <lineage>
        <taxon>Eukaryota</taxon>
        <taxon>Discoba</taxon>
        <taxon>Euglenozoa</taxon>
        <taxon>Kinetoplastea</taxon>
        <taxon>Metakinetoplastina</taxon>
        <taxon>Trypanosomatida</taxon>
        <taxon>Trypanosomatidae</taxon>
        <taxon>Leishmaniinae</taxon>
        <taxon>Leptomonas</taxon>
    </lineage>
</organism>
<feature type="compositionally biased region" description="Basic and acidic residues" evidence="1">
    <location>
        <begin position="1585"/>
        <end position="1604"/>
    </location>
</feature>
<reference evidence="2 3" key="1">
    <citation type="journal article" date="2015" name="PLoS Pathog.">
        <title>Leptomonas seymouri: Adaptations to the Dixenous Life Cycle Analyzed by Genome Sequencing, Transcriptome Profiling and Co-infection with Leishmania donovani.</title>
        <authorList>
            <person name="Kraeva N."/>
            <person name="Butenko A."/>
            <person name="Hlavacova J."/>
            <person name="Kostygov A."/>
            <person name="Myskova J."/>
            <person name="Grybchuk D."/>
            <person name="Lestinova T."/>
            <person name="Votypka J."/>
            <person name="Volf P."/>
            <person name="Opperdoes F."/>
            <person name="Flegontov P."/>
            <person name="Lukes J."/>
            <person name="Yurchenko V."/>
        </authorList>
    </citation>
    <scope>NUCLEOTIDE SEQUENCE [LARGE SCALE GENOMIC DNA]</scope>
    <source>
        <strain evidence="2 3">ATCC 30220</strain>
    </source>
</reference>
<feature type="compositionally biased region" description="Low complexity" evidence="1">
    <location>
        <begin position="742"/>
        <end position="751"/>
    </location>
</feature>
<protein>
    <submittedName>
        <fullName evidence="2">Uncharacterized protein</fullName>
    </submittedName>
</protein>
<keyword evidence="3" id="KW-1185">Reference proteome</keyword>
<accession>A0A0N0P4F1</accession>
<feature type="region of interest" description="Disordered" evidence="1">
    <location>
        <begin position="1418"/>
        <end position="1448"/>
    </location>
</feature>
<feature type="compositionally biased region" description="Basic and acidic residues" evidence="1">
    <location>
        <begin position="1641"/>
        <end position="1654"/>
    </location>
</feature>
<feature type="region of interest" description="Disordered" evidence="1">
    <location>
        <begin position="2023"/>
        <end position="2059"/>
    </location>
</feature>
<feature type="region of interest" description="Disordered" evidence="1">
    <location>
        <begin position="21"/>
        <end position="99"/>
    </location>
</feature>
<feature type="region of interest" description="Disordered" evidence="1">
    <location>
        <begin position="1466"/>
        <end position="1485"/>
    </location>
</feature>
<feature type="compositionally biased region" description="Low complexity" evidence="1">
    <location>
        <begin position="571"/>
        <end position="589"/>
    </location>
</feature>
<feature type="region of interest" description="Disordered" evidence="1">
    <location>
        <begin position="895"/>
        <end position="920"/>
    </location>
</feature>
<feature type="compositionally biased region" description="Low complexity" evidence="1">
    <location>
        <begin position="1433"/>
        <end position="1448"/>
    </location>
</feature>
<dbReference type="InterPro" id="IPR029021">
    <property type="entry name" value="Prot-tyrosine_phosphatase-like"/>
</dbReference>
<name>A0A0N0P4F1_LEPSE</name>
<dbReference type="Proteomes" id="UP000038009">
    <property type="component" value="Unassembled WGS sequence"/>
</dbReference>
<dbReference type="VEuPathDB" id="TriTrypDB:Lsey_0202_0090"/>
<evidence type="ECO:0000313" key="2">
    <source>
        <dbReference type="EMBL" id="KPI85219.1"/>
    </source>
</evidence>